<proteinExistence type="predicted"/>
<feature type="region of interest" description="Disordered" evidence="1">
    <location>
        <begin position="12"/>
        <end position="49"/>
    </location>
</feature>
<comment type="caution">
    <text evidence="3">The sequence shown here is derived from an EMBL/GenBank/DDBJ whole genome shotgun (WGS) entry which is preliminary data.</text>
</comment>
<accession>A0A7V8FGE8</accession>
<feature type="compositionally biased region" description="Low complexity" evidence="1">
    <location>
        <begin position="165"/>
        <end position="176"/>
    </location>
</feature>
<evidence type="ECO:0000313" key="4">
    <source>
        <dbReference type="Proteomes" id="UP000487117"/>
    </source>
</evidence>
<feature type="compositionally biased region" description="Basic and acidic residues" evidence="1">
    <location>
        <begin position="24"/>
        <end position="42"/>
    </location>
</feature>
<keyword evidence="2" id="KW-0812">Transmembrane</keyword>
<evidence type="ECO:0008006" key="5">
    <source>
        <dbReference type="Google" id="ProtNLM"/>
    </source>
</evidence>
<dbReference type="Proteomes" id="UP000487117">
    <property type="component" value="Unassembled WGS sequence"/>
</dbReference>
<feature type="compositionally biased region" description="Low complexity" evidence="1">
    <location>
        <begin position="12"/>
        <end position="23"/>
    </location>
</feature>
<organism evidence="3 4">
    <name type="scientific">Stenotrophomonas maltophilia</name>
    <name type="common">Pseudomonas maltophilia</name>
    <name type="synonym">Xanthomonas maltophilia</name>
    <dbReference type="NCBI Taxonomy" id="40324"/>
    <lineage>
        <taxon>Bacteria</taxon>
        <taxon>Pseudomonadati</taxon>
        <taxon>Pseudomonadota</taxon>
        <taxon>Gammaproteobacteria</taxon>
        <taxon>Lysobacterales</taxon>
        <taxon>Lysobacteraceae</taxon>
        <taxon>Stenotrophomonas</taxon>
        <taxon>Stenotrophomonas maltophilia group</taxon>
    </lineage>
</organism>
<keyword evidence="2" id="KW-0472">Membrane</keyword>
<name>A0A7V8FGE8_STEMA</name>
<evidence type="ECO:0000256" key="2">
    <source>
        <dbReference type="SAM" id="Phobius"/>
    </source>
</evidence>
<reference evidence="4" key="1">
    <citation type="journal article" date="2020" name="MBio">
        <title>Horizontal gene transfer to a defensive symbiont with a reduced genome amongst a multipartite beetle microbiome.</title>
        <authorList>
            <person name="Waterworth S.C."/>
            <person name="Florez L.V."/>
            <person name="Rees E.R."/>
            <person name="Hertweck C."/>
            <person name="Kaltenpoth M."/>
            <person name="Kwan J.C."/>
        </authorList>
    </citation>
    <scope>NUCLEOTIDE SEQUENCE [LARGE SCALE GENOMIC DNA]</scope>
</reference>
<evidence type="ECO:0000256" key="1">
    <source>
        <dbReference type="SAM" id="MobiDB-lite"/>
    </source>
</evidence>
<keyword evidence="2" id="KW-1133">Transmembrane helix</keyword>
<dbReference type="AlphaFoldDB" id="A0A7V8FGE8"/>
<sequence length="176" mass="18574">MQVRELPLKRLQQLQQAAAPSAPDSKEPSRSWRAPADDERAVARRRRGNARPRWRGPAILFGTVLVLLLAALGWRHWQGRALAGDAPLPDGVVAEAGPVSVEALPDSKVAPGAAATDAQAADDAAMQADRDFPLVAHADMYAWMAAGGPLPVDESNPKPTRPEPAGAALETAAADE</sequence>
<protein>
    <recommendedName>
        <fullName evidence="5">Transmembrane protein</fullName>
    </recommendedName>
</protein>
<dbReference type="EMBL" id="WNDS01000003">
    <property type="protein sequence ID" value="KAF1015014.1"/>
    <property type="molecule type" value="Genomic_DNA"/>
</dbReference>
<feature type="region of interest" description="Disordered" evidence="1">
    <location>
        <begin position="147"/>
        <end position="176"/>
    </location>
</feature>
<gene>
    <name evidence="3" type="ORF">GAK31_02502</name>
</gene>
<evidence type="ECO:0000313" key="3">
    <source>
        <dbReference type="EMBL" id="KAF1015014.1"/>
    </source>
</evidence>
<feature type="transmembrane region" description="Helical" evidence="2">
    <location>
        <begin position="54"/>
        <end position="74"/>
    </location>
</feature>